<gene>
    <name evidence="3" type="ORF">NCTC10283_02145</name>
</gene>
<dbReference type="PANTHER" id="PTHR35869">
    <property type="entry name" value="OUTER-MEMBRANE LIPOPROTEIN CARRIER PROTEIN"/>
    <property type="match status" value="1"/>
</dbReference>
<organism evidence="3 4">
    <name type="scientific">Alysiella crassa</name>
    <dbReference type="NCBI Taxonomy" id="153491"/>
    <lineage>
        <taxon>Bacteria</taxon>
        <taxon>Pseudomonadati</taxon>
        <taxon>Pseudomonadota</taxon>
        <taxon>Betaproteobacteria</taxon>
        <taxon>Neisseriales</taxon>
        <taxon>Neisseriaceae</taxon>
        <taxon>Alysiella</taxon>
    </lineage>
</organism>
<dbReference type="AlphaFoldDB" id="A0A376BUX1"/>
<keyword evidence="4" id="KW-1185">Reference proteome</keyword>
<dbReference type="SUPFAM" id="SSF89392">
    <property type="entry name" value="Prokaryotic lipoproteins and lipoprotein localization factors"/>
    <property type="match status" value="1"/>
</dbReference>
<name>A0A376BUX1_9NEIS</name>
<evidence type="ECO:0000256" key="1">
    <source>
        <dbReference type="ARBA" id="ARBA00022729"/>
    </source>
</evidence>
<dbReference type="STRING" id="1120980.GCA_000745955_00966"/>
<proteinExistence type="predicted"/>
<dbReference type="OrthoDB" id="7025041at2"/>
<feature type="chain" id="PRO_5016680264" evidence="2">
    <location>
        <begin position="21"/>
        <end position="196"/>
    </location>
</feature>
<evidence type="ECO:0000256" key="2">
    <source>
        <dbReference type="SAM" id="SignalP"/>
    </source>
</evidence>
<dbReference type="Proteomes" id="UP000254209">
    <property type="component" value="Unassembled WGS sequence"/>
</dbReference>
<dbReference type="InterPro" id="IPR004564">
    <property type="entry name" value="OM_lipoprot_carrier_LolA-like"/>
</dbReference>
<feature type="signal peptide" evidence="2">
    <location>
        <begin position="1"/>
        <end position="20"/>
    </location>
</feature>
<dbReference type="InterPro" id="IPR029046">
    <property type="entry name" value="LolA/LolB/LppX"/>
</dbReference>
<dbReference type="EMBL" id="UFSO01000003">
    <property type="protein sequence ID" value="SSY80585.1"/>
    <property type="molecule type" value="Genomic_DNA"/>
</dbReference>
<dbReference type="Pfam" id="PF03548">
    <property type="entry name" value="LolA"/>
    <property type="match status" value="1"/>
</dbReference>
<dbReference type="PANTHER" id="PTHR35869:SF1">
    <property type="entry name" value="OUTER-MEMBRANE LIPOPROTEIN CARRIER PROTEIN"/>
    <property type="match status" value="1"/>
</dbReference>
<dbReference type="CDD" id="cd16325">
    <property type="entry name" value="LolA"/>
    <property type="match status" value="1"/>
</dbReference>
<dbReference type="Gene3D" id="2.50.20.10">
    <property type="entry name" value="Lipoprotein localisation LolA/LolB/LppX"/>
    <property type="match status" value="1"/>
</dbReference>
<accession>A0A376BUX1</accession>
<evidence type="ECO:0000313" key="3">
    <source>
        <dbReference type="EMBL" id="SSY80585.1"/>
    </source>
</evidence>
<dbReference type="RefSeq" id="WP_034292190.1">
    <property type="nucleotide sequence ID" value="NZ_CP091519.2"/>
</dbReference>
<reference evidence="3 4" key="1">
    <citation type="submission" date="2018-06" db="EMBL/GenBank/DDBJ databases">
        <authorList>
            <consortium name="Pathogen Informatics"/>
            <person name="Doyle S."/>
        </authorList>
    </citation>
    <scope>NUCLEOTIDE SEQUENCE [LARGE SCALE GENOMIC DNA]</scope>
    <source>
        <strain evidence="3 4">NCTC10283</strain>
    </source>
</reference>
<keyword evidence="3" id="KW-0449">Lipoprotein</keyword>
<evidence type="ECO:0000313" key="4">
    <source>
        <dbReference type="Proteomes" id="UP000254209"/>
    </source>
</evidence>
<keyword evidence="1 2" id="KW-0732">Signal</keyword>
<sequence length="196" mass="22151">MFTPKLLLTVSLFASASAWALTPAELTTHLQQPNTIQGQFVQQRYLKSLPKPLQTTGQFALQKQIGLFWHVQKPLDVQLRVRPNGIAQWDKKTWRNSSQSGQAAQVKLFMAVLGGNTQELSKQFDLDVSGSLKQWTLTLRPKTTIMKQVFQNITIQGDQVVRQVELREKQGDRTVMKFTQTQINQPLSAAATNAFK</sequence>
<protein>
    <submittedName>
        <fullName evidence="3">Lipoprotein chaperone</fullName>
    </submittedName>
</protein>